<dbReference type="EMBL" id="MJEQ01037194">
    <property type="protein sequence ID" value="OIS96335.1"/>
    <property type="molecule type" value="Genomic_DNA"/>
</dbReference>
<protein>
    <submittedName>
        <fullName evidence="1">Uncharacterized protein</fullName>
    </submittedName>
</protein>
<dbReference type="AlphaFoldDB" id="A0A1J6I712"/>
<gene>
    <name evidence="1" type="ORF">A4A49_11984</name>
</gene>
<accession>A0A1J6I712</accession>
<organism evidence="1 2">
    <name type="scientific">Nicotiana attenuata</name>
    <name type="common">Coyote tobacco</name>
    <dbReference type="NCBI Taxonomy" id="49451"/>
    <lineage>
        <taxon>Eukaryota</taxon>
        <taxon>Viridiplantae</taxon>
        <taxon>Streptophyta</taxon>
        <taxon>Embryophyta</taxon>
        <taxon>Tracheophyta</taxon>
        <taxon>Spermatophyta</taxon>
        <taxon>Magnoliopsida</taxon>
        <taxon>eudicotyledons</taxon>
        <taxon>Gunneridae</taxon>
        <taxon>Pentapetalae</taxon>
        <taxon>asterids</taxon>
        <taxon>lamiids</taxon>
        <taxon>Solanales</taxon>
        <taxon>Solanaceae</taxon>
        <taxon>Nicotianoideae</taxon>
        <taxon>Nicotianeae</taxon>
        <taxon>Nicotiana</taxon>
    </lineage>
</organism>
<evidence type="ECO:0000313" key="1">
    <source>
        <dbReference type="EMBL" id="OIS96335.1"/>
    </source>
</evidence>
<sequence>MSLYLLTARVEIQWHLAAGDPPETILLVAVLVEEAEDFIENPLSGDPNRCISDISNRHESPGSLISLRVYATMERKKW</sequence>
<reference evidence="1" key="1">
    <citation type="submission" date="2016-11" db="EMBL/GenBank/DDBJ databases">
        <title>The genome of Nicotiana attenuata.</title>
        <authorList>
            <person name="Xu S."/>
            <person name="Brockmoeller T."/>
            <person name="Gaquerel E."/>
            <person name="Navarro A."/>
            <person name="Kuhl H."/>
            <person name="Gase K."/>
            <person name="Ling Z."/>
            <person name="Zhou W."/>
            <person name="Kreitzer C."/>
            <person name="Stanke M."/>
            <person name="Tang H."/>
            <person name="Lyons E."/>
            <person name="Pandey P."/>
            <person name="Pandey S.P."/>
            <person name="Timmermann B."/>
            <person name="Baldwin I.T."/>
        </authorList>
    </citation>
    <scope>NUCLEOTIDE SEQUENCE [LARGE SCALE GENOMIC DNA]</scope>
    <source>
        <strain evidence="1">UT</strain>
    </source>
</reference>
<keyword evidence="2" id="KW-1185">Reference proteome</keyword>
<proteinExistence type="predicted"/>
<evidence type="ECO:0000313" key="2">
    <source>
        <dbReference type="Proteomes" id="UP000187609"/>
    </source>
</evidence>
<name>A0A1J6I712_NICAT</name>
<comment type="caution">
    <text evidence="1">The sequence shown here is derived from an EMBL/GenBank/DDBJ whole genome shotgun (WGS) entry which is preliminary data.</text>
</comment>
<dbReference type="Gramene" id="OIS96335">
    <property type="protein sequence ID" value="OIS96335"/>
    <property type="gene ID" value="A4A49_11984"/>
</dbReference>
<dbReference type="Proteomes" id="UP000187609">
    <property type="component" value="Unassembled WGS sequence"/>
</dbReference>